<dbReference type="Proteomes" id="UP000829116">
    <property type="component" value="Plasmid pW51-a"/>
</dbReference>
<sequence>MKKPFLLLAGLLMCSAELYASVDTSNLQQETRTRQIGPTPSDARPYSEIKHHVHDGPVELFLIEEVTGADQSLHSVVIYDGNRYELKGEVDWLRSGEANMPSGGWAFTVFASATETYACPPKVAQSGQGSCLLFVLKSDETPLLNHEPD</sequence>
<evidence type="ECO:0000256" key="1">
    <source>
        <dbReference type="SAM" id="SignalP"/>
    </source>
</evidence>
<dbReference type="RefSeq" id="WP_137022583.1">
    <property type="nucleotide sequence ID" value="NZ_CAWQWL010000002.1"/>
</dbReference>
<name>A0A9Q8Q5X0_9GAMM</name>
<proteinExistence type="predicted"/>
<protein>
    <submittedName>
        <fullName evidence="2">Uncharacterized protein</fullName>
    </submittedName>
</protein>
<dbReference type="EMBL" id="CP093246">
    <property type="protein sequence ID" value="UNH32609.1"/>
    <property type="molecule type" value="Genomic_DNA"/>
</dbReference>
<keyword evidence="1" id="KW-0732">Signal</keyword>
<keyword evidence="2" id="KW-0614">Plasmid</keyword>
<evidence type="ECO:0000313" key="3">
    <source>
        <dbReference type="Proteomes" id="UP000829116"/>
    </source>
</evidence>
<evidence type="ECO:0000313" key="2">
    <source>
        <dbReference type="EMBL" id="UNH32609.1"/>
    </source>
</evidence>
<feature type="signal peptide" evidence="1">
    <location>
        <begin position="1"/>
        <end position="20"/>
    </location>
</feature>
<reference evidence="2" key="1">
    <citation type="submission" date="2022-03" db="EMBL/GenBank/DDBJ databases">
        <title>ESBL-producing Moellerella wisconsensis and Escherichia marmotae isolated from wild game meat.</title>
        <authorList>
            <person name="Biggel M."/>
        </authorList>
    </citation>
    <scope>NUCLEOTIDE SEQUENCE</scope>
    <source>
        <strain evidence="2">W51</strain>
        <plasmid evidence="2">pW51-a</plasmid>
    </source>
</reference>
<gene>
    <name evidence="2" type="ORF">MNY72_16425</name>
</gene>
<feature type="chain" id="PRO_5040169275" evidence="1">
    <location>
        <begin position="21"/>
        <end position="149"/>
    </location>
</feature>
<organism evidence="2 3">
    <name type="scientific">Moellerella wisconsensis</name>
    <dbReference type="NCBI Taxonomy" id="158849"/>
    <lineage>
        <taxon>Bacteria</taxon>
        <taxon>Pseudomonadati</taxon>
        <taxon>Pseudomonadota</taxon>
        <taxon>Gammaproteobacteria</taxon>
        <taxon>Enterobacterales</taxon>
        <taxon>Morganellaceae</taxon>
        <taxon>Moellerella</taxon>
    </lineage>
</organism>
<dbReference type="GeneID" id="79718966"/>
<dbReference type="AlphaFoldDB" id="A0A9Q8Q5X0"/>
<accession>A0A9Q8Q5X0</accession>
<geneLocation type="plasmid" evidence="2 3">
    <name>pW51-a</name>
</geneLocation>